<dbReference type="Proteomes" id="UP001262582">
    <property type="component" value="Unassembled WGS sequence"/>
</dbReference>
<dbReference type="Gene3D" id="3.90.550.10">
    <property type="entry name" value="Spore Coat Polysaccharide Biosynthesis Protein SpsA, Chain A"/>
    <property type="match status" value="1"/>
</dbReference>
<keyword evidence="2" id="KW-0328">Glycosyltransferase</keyword>
<keyword evidence="3" id="KW-1185">Reference proteome</keyword>
<dbReference type="CDD" id="cd00761">
    <property type="entry name" value="Glyco_tranf_GTA_type"/>
    <property type="match status" value="1"/>
</dbReference>
<dbReference type="Pfam" id="PF00535">
    <property type="entry name" value="Glycos_transf_2"/>
    <property type="match status" value="1"/>
</dbReference>
<evidence type="ECO:0000259" key="1">
    <source>
        <dbReference type="Pfam" id="PF00535"/>
    </source>
</evidence>
<organism evidence="2 3">
    <name type="scientific">Autumnicola musiva</name>
    <dbReference type="NCBI Taxonomy" id="3075589"/>
    <lineage>
        <taxon>Bacteria</taxon>
        <taxon>Pseudomonadati</taxon>
        <taxon>Bacteroidota</taxon>
        <taxon>Flavobacteriia</taxon>
        <taxon>Flavobacteriales</taxon>
        <taxon>Flavobacteriaceae</taxon>
        <taxon>Autumnicola</taxon>
    </lineage>
</organism>
<dbReference type="PANTHER" id="PTHR22916:SF3">
    <property type="entry name" value="UDP-GLCNAC:BETAGAL BETA-1,3-N-ACETYLGLUCOSAMINYLTRANSFERASE-LIKE PROTEIN 1"/>
    <property type="match status" value="1"/>
</dbReference>
<feature type="domain" description="Glycosyltransferase 2-like" evidence="1">
    <location>
        <begin position="6"/>
        <end position="154"/>
    </location>
</feature>
<name>A0ABU3D7V7_9FLAO</name>
<evidence type="ECO:0000313" key="3">
    <source>
        <dbReference type="Proteomes" id="UP001262582"/>
    </source>
</evidence>
<dbReference type="PANTHER" id="PTHR22916">
    <property type="entry name" value="GLYCOSYLTRANSFERASE"/>
    <property type="match status" value="1"/>
</dbReference>
<dbReference type="GO" id="GO:0016757">
    <property type="term" value="F:glycosyltransferase activity"/>
    <property type="evidence" value="ECO:0007669"/>
    <property type="project" value="UniProtKB-KW"/>
</dbReference>
<dbReference type="EC" id="2.4.-.-" evidence="2"/>
<dbReference type="RefSeq" id="WP_311503793.1">
    <property type="nucleotide sequence ID" value="NZ_JAVRHK010000009.1"/>
</dbReference>
<dbReference type="InterPro" id="IPR029044">
    <property type="entry name" value="Nucleotide-diphossugar_trans"/>
</dbReference>
<dbReference type="InterPro" id="IPR001173">
    <property type="entry name" value="Glyco_trans_2-like"/>
</dbReference>
<dbReference type="SUPFAM" id="SSF53448">
    <property type="entry name" value="Nucleotide-diphospho-sugar transferases"/>
    <property type="match status" value="1"/>
</dbReference>
<reference evidence="2 3" key="1">
    <citation type="submission" date="2023-09" db="EMBL/GenBank/DDBJ databases">
        <authorList>
            <person name="Rey-Velasco X."/>
        </authorList>
    </citation>
    <scope>NUCLEOTIDE SEQUENCE [LARGE SCALE GENOMIC DNA]</scope>
    <source>
        <strain evidence="2 3">F117</strain>
    </source>
</reference>
<keyword evidence="2" id="KW-0808">Transferase</keyword>
<proteinExistence type="predicted"/>
<comment type="caution">
    <text evidence="2">The sequence shown here is derived from an EMBL/GenBank/DDBJ whole genome shotgun (WGS) entry which is preliminary data.</text>
</comment>
<dbReference type="EMBL" id="JAVRHK010000009">
    <property type="protein sequence ID" value="MDT0677449.1"/>
    <property type="molecule type" value="Genomic_DNA"/>
</dbReference>
<sequence length="315" mass="37030">MEPKISIVIPTFNRAHIIKDTLDSVLRQTFKNWECLVVDDGSNDDTGKLLKNYEQIDRRIKYIIRPENRKKGANTCRNIGIEKSKGQYVQFLDSDDLLASDKLEIQLKMLETSGSNAIATCRWGGIGANQEKAKLYNGLPTYFSTRSPVELIEVYGKALTFFPPHVFLVPKSVVLKAGNWNEDLIINQDGEFFSRIILTSSEIQFCKNTYALYRSGAGDRTTGSQRSEKRRRGYMKSLELIDENIWSYINIKNHVYVKQRKTELYYKLQKENQRLIDENLTFFKERTSNLMYYYYRLYWGIRRRLFRKVELIRYP</sequence>
<accession>A0ABU3D7V7</accession>
<gene>
    <name evidence="2" type="ORF">RM539_12755</name>
</gene>
<evidence type="ECO:0000313" key="2">
    <source>
        <dbReference type="EMBL" id="MDT0677449.1"/>
    </source>
</evidence>
<protein>
    <submittedName>
        <fullName evidence="2">Glycosyltransferase family 2 protein</fullName>
        <ecNumber evidence="2">2.4.-.-</ecNumber>
    </submittedName>
</protein>